<dbReference type="AlphaFoldDB" id="A0A922SG41"/>
<dbReference type="Proteomes" id="UP000814243">
    <property type="component" value="Unassembled WGS sequence"/>
</dbReference>
<dbReference type="Pfam" id="PF05380">
    <property type="entry name" value="Peptidase_A17"/>
    <property type="match status" value="1"/>
</dbReference>
<name>A0A922SG41_SPOEX</name>
<evidence type="ECO:0000313" key="3">
    <source>
        <dbReference type="Proteomes" id="UP000814243"/>
    </source>
</evidence>
<dbReference type="PANTHER" id="PTHR47331">
    <property type="entry name" value="PHD-TYPE DOMAIN-CONTAINING PROTEIN"/>
    <property type="match status" value="1"/>
</dbReference>
<feature type="compositionally biased region" description="Low complexity" evidence="1">
    <location>
        <begin position="101"/>
        <end position="113"/>
    </location>
</feature>
<protein>
    <submittedName>
        <fullName evidence="2">Uncharacterized protein</fullName>
    </submittedName>
</protein>
<dbReference type="EMBL" id="JACEFF010000538">
    <property type="protein sequence ID" value="KAH9635658.1"/>
    <property type="molecule type" value="Genomic_DNA"/>
</dbReference>
<dbReference type="InterPro" id="IPR008042">
    <property type="entry name" value="Retrotrans_Pao"/>
</dbReference>
<dbReference type="InterPro" id="IPR012337">
    <property type="entry name" value="RNaseH-like_sf"/>
</dbReference>
<comment type="caution">
    <text evidence="2">The sequence shown here is derived from an EMBL/GenBank/DDBJ whole genome shotgun (WGS) entry which is preliminary data.</text>
</comment>
<gene>
    <name evidence="2" type="ORF">HF086_001449</name>
</gene>
<reference evidence="2" key="1">
    <citation type="journal article" date="2021" name="G3 (Bethesda)">
        <title>Genome and transcriptome analysis of the beet armyworm Spodoptera exigua reveals targets for pest control. .</title>
        <authorList>
            <person name="Simon S."/>
            <person name="Breeschoten T."/>
            <person name="Jansen H.J."/>
            <person name="Dirks R.P."/>
            <person name="Schranz M.E."/>
            <person name="Ros V.I.D."/>
        </authorList>
    </citation>
    <scope>NUCLEOTIDE SEQUENCE</scope>
    <source>
        <strain evidence="2">TB_SE_WUR_2020</strain>
    </source>
</reference>
<evidence type="ECO:0000256" key="1">
    <source>
        <dbReference type="SAM" id="MobiDB-lite"/>
    </source>
</evidence>
<feature type="region of interest" description="Disordered" evidence="1">
    <location>
        <begin position="101"/>
        <end position="120"/>
    </location>
</feature>
<sequence>MAEVELQSSINRREYEFRNVQIIYDLAKRAMVDSTKISTFKARYKSIEKIRDNFIESHENFNKLQLKLNPEYKFDNKPLLSFDELYYAAVEFADSLGASTTSSATSEPSAGPSRHSSNTQVKLPKLQIPKFDGCSSLEEARQLKSDIVSLLSKGHFELRKWSTNTPSLLSDVPPDHCQTSKSFEESGNEFVKILGIRWNPSDDNFSYSFSDSFNVQFTKRSILSIVARIYDPLGWISPVVFAAKSLLQEMWRSNLSWDEAIPKELAKRWHLIAANLSDLQQISLPRLVVPSNPTEVHLVGFCDGSLKGYGCCVYLCVVTEHSTVSNLLIGKSRVAPIKPTTVNRLELCAAVLLARVLSHMNKLLKEKLAITSVRAYSDSTTTLSWLNTAPHLLKMYIANRVVQATDSVSPESWYHVPTEDNPADCCSRGVSCTELAGHPLRWKGPTWLQKLPCFWPSKQTLLAKEELPELKSIVTESFITVQEENIFLKLTLRCSSFTKLLRTLAWCIRFVSNLQKAKSDRKFSALTSSELDKSMKTLVKFTQNHYMSSQVQQVQKHEQCEKSVQKLSPFLDEDGLMRVGGRIDEAKLSPSALHPLLLPKQCPISRLIVDYFHLKYLHCGPRSTMPVREGPKRPLVGVIDDGTKTVRFVIYEAGRSDELVAYQMDKTEVQPHEGWSEQDPLEIIHHIKL</sequence>
<accession>A0A922SG41</accession>
<organism evidence="2 3">
    <name type="scientific">Spodoptera exigua</name>
    <name type="common">Beet armyworm</name>
    <name type="synonym">Noctua fulgens</name>
    <dbReference type="NCBI Taxonomy" id="7107"/>
    <lineage>
        <taxon>Eukaryota</taxon>
        <taxon>Metazoa</taxon>
        <taxon>Ecdysozoa</taxon>
        <taxon>Arthropoda</taxon>
        <taxon>Hexapoda</taxon>
        <taxon>Insecta</taxon>
        <taxon>Pterygota</taxon>
        <taxon>Neoptera</taxon>
        <taxon>Endopterygota</taxon>
        <taxon>Lepidoptera</taxon>
        <taxon>Glossata</taxon>
        <taxon>Ditrysia</taxon>
        <taxon>Noctuoidea</taxon>
        <taxon>Noctuidae</taxon>
        <taxon>Amphipyrinae</taxon>
        <taxon>Spodoptera</taxon>
    </lineage>
</organism>
<proteinExistence type="predicted"/>
<evidence type="ECO:0000313" key="2">
    <source>
        <dbReference type="EMBL" id="KAH9635658.1"/>
    </source>
</evidence>
<dbReference type="SUPFAM" id="SSF53098">
    <property type="entry name" value="Ribonuclease H-like"/>
    <property type="match status" value="1"/>
</dbReference>